<feature type="domain" description="Retrotransposon gag" evidence="1">
    <location>
        <begin position="24"/>
        <end position="84"/>
    </location>
</feature>
<gene>
    <name evidence="2" type="ORF">LTRI10_LOCUS35004</name>
</gene>
<name>A0AAV2FAJ3_9ROSI</name>
<dbReference type="Pfam" id="PF03732">
    <property type="entry name" value="Retrotrans_gag"/>
    <property type="match status" value="1"/>
</dbReference>
<accession>A0AAV2FAJ3</accession>
<reference evidence="2 3" key="1">
    <citation type="submission" date="2024-04" db="EMBL/GenBank/DDBJ databases">
        <authorList>
            <person name="Fracassetti M."/>
        </authorList>
    </citation>
    <scope>NUCLEOTIDE SEQUENCE [LARGE SCALE GENOMIC DNA]</scope>
</reference>
<organism evidence="2 3">
    <name type="scientific">Linum trigynum</name>
    <dbReference type="NCBI Taxonomy" id="586398"/>
    <lineage>
        <taxon>Eukaryota</taxon>
        <taxon>Viridiplantae</taxon>
        <taxon>Streptophyta</taxon>
        <taxon>Embryophyta</taxon>
        <taxon>Tracheophyta</taxon>
        <taxon>Spermatophyta</taxon>
        <taxon>Magnoliopsida</taxon>
        <taxon>eudicotyledons</taxon>
        <taxon>Gunneridae</taxon>
        <taxon>Pentapetalae</taxon>
        <taxon>rosids</taxon>
        <taxon>fabids</taxon>
        <taxon>Malpighiales</taxon>
        <taxon>Linaceae</taxon>
        <taxon>Linum</taxon>
    </lineage>
</organism>
<evidence type="ECO:0000259" key="1">
    <source>
        <dbReference type="Pfam" id="PF03732"/>
    </source>
</evidence>
<proteinExistence type="predicted"/>
<keyword evidence="3" id="KW-1185">Reference proteome</keyword>
<protein>
    <recommendedName>
        <fullName evidence="1">Retrotransposon gag domain-containing protein</fullName>
    </recommendedName>
</protein>
<evidence type="ECO:0000313" key="2">
    <source>
        <dbReference type="EMBL" id="CAL1394505.1"/>
    </source>
</evidence>
<sequence>MQLYSSSDTTMCRAFLSTVTRVVLDWYHQIEEGRIECFEEFAAMFLSKFASRKCMTLTIIALFKVHQRQNEGLRDFYEWWMSVAMAVKDVKSPVLWCCLEECTTSEELCKEISKWEATAIEDFERRVQKVIML</sequence>
<dbReference type="AlphaFoldDB" id="A0AAV2FAJ3"/>
<dbReference type="Proteomes" id="UP001497516">
    <property type="component" value="Chromosome 6"/>
</dbReference>
<dbReference type="EMBL" id="OZ034819">
    <property type="protein sequence ID" value="CAL1394505.1"/>
    <property type="molecule type" value="Genomic_DNA"/>
</dbReference>
<dbReference type="InterPro" id="IPR005162">
    <property type="entry name" value="Retrotrans_gag_dom"/>
</dbReference>
<evidence type="ECO:0000313" key="3">
    <source>
        <dbReference type="Proteomes" id="UP001497516"/>
    </source>
</evidence>